<keyword evidence="2" id="KW-1185">Reference proteome</keyword>
<evidence type="ECO:0000313" key="1">
    <source>
        <dbReference type="EMBL" id="KAJ0182434.1"/>
    </source>
</evidence>
<protein>
    <submittedName>
        <fullName evidence="1">Uncharacterized protein</fullName>
    </submittedName>
</protein>
<proteinExistence type="predicted"/>
<name>A0ACC1DEP2_9NEOP</name>
<organism evidence="1 2">
    <name type="scientific">Dendrolimus kikuchii</name>
    <dbReference type="NCBI Taxonomy" id="765133"/>
    <lineage>
        <taxon>Eukaryota</taxon>
        <taxon>Metazoa</taxon>
        <taxon>Ecdysozoa</taxon>
        <taxon>Arthropoda</taxon>
        <taxon>Hexapoda</taxon>
        <taxon>Insecta</taxon>
        <taxon>Pterygota</taxon>
        <taxon>Neoptera</taxon>
        <taxon>Endopterygota</taxon>
        <taxon>Lepidoptera</taxon>
        <taxon>Glossata</taxon>
        <taxon>Ditrysia</taxon>
        <taxon>Bombycoidea</taxon>
        <taxon>Lasiocampidae</taxon>
        <taxon>Dendrolimus</taxon>
    </lineage>
</organism>
<comment type="caution">
    <text evidence="1">The sequence shown here is derived from an EMBL/GenBank/DDBJ whole genome shotgun (WGS) entry which is preliminary data.</text>
</comment>
<reference evidence="1 2" key="1">
    <citation type="journal article" date="2021" name="Front. Genet.">
        <title>Chromosome-Level Genome Assembly Reveals Significant Gene Expansion in the Toll and IMD Signaling Pathways of Dendrolimus kikuchii.</title>
        <authorList>
            <person name="Zhou J."/>
            <person name="Wu P."/>
            <person name="Xiong Z."/>
            <person name="Liu N."/>
            <person name="Zhao N."/>
            <person name="Ji M."/>
            <person name="Qiu Y."/>
            <person name="Yang B."/>
        </authorList>
    </citation>
    <scope>NUCLEOTIDE SEQUENCE [LARGE SCALE GENOMIC DNA]</scope>
    <source>
        <strain evidence="1">Ann1</strain>
    </source>
</reference>
<dbReference type="Proteomes" id="UP000824533">
    <property type="component" value="Linkage Group LG03"/>
</dbReference>
<accession>A0ACC1DEP2</accession>
<evidence type="ECO:0000313" key="2">
    <source>
        <dbReference type="Proteomes" id="UP000824533"/>
    </source>
</evidence>
<gene>
    <name evidence="1" type="ORF">K1T71_001803</name>
</gene>
<sequence>MSNTVITNYTDLNGPTAKTDSSVVVIVNKDGTLSVDQNLLDTLMGTDGTQSAISVVRVGHEGKPDDATDSENEDENIPHVTLSVDSYYDEPNSIIKYDSGAEMLQSLRIETRENSLVGFHNDHCYTPLMSSSPTSMPQRSESLAKFEEPVLEITHTPPPKPVPNAKKITIIEQQIIPKGKKILINAPTESPIILKGNDVLNKPLPVGNKPMLTVNKTKELKETKKVAKTADNVQRDDSIDSSSSLSSSGDSIPDRDSDSDYKETRDRNIPVKVRKPKVIKPRILKTKLPKQDIKPSARLKVHKVLKADVKEKVQQAAVIENKDAELDLESILPSSKIPAGVALNTTNNLIKHVVKVTPKPVKKEKKTPAHVTALLSDMTSLFSTPDVIRRVSTDNKIPAKADKEPTNDKKSPITPKAPDDTEAILKVDTSKTEANNKTKLPPTKTYSKPKDKNVSVTDKSSKSFESMPQLDEVSLAQIFQDPTSITPVKTQTQIPSASVINSPGLAGPLSPTLDLLGGLQPEEEGLTEDLLMHVAQLVESSENLQEVIDKQVLGKVDTGPAKTVPQSPFQQGHGSNLYMQTLSKAVHKTPVRKDPIEIVRRDGRVITLPPIEAPATRSSKRKTQIEITTSTEALGAMLSAPTNPEPVIPEPQVQTVSKQYLNKKLINKKQENLLQSTLTEKNSAESQESWNSEDDPNRLWCICKQPHNNRFMICCDSCEDWFHGKCVNITKAMGQQMEEQGIEWRCPNCIKKTKTQLKNSSTPKQTLIQKKIDHDVSTNESPTLPSPKESSSKTNCIVCKKSARASSIYCSDACILKHAQDSLGTQGGTKVEGETGKIQDKQKSDARVIVYERKSGRLLAGPNAPTAENLRSWLQKNPTFEVVRPGTLSTIKPNVTKKKISHEPNKIQTTLNFERIPRKAAEQNLLVKSQQPEVKEKINKLLMSPREDTKLPPSPKAAGPARPHILNKSPAAQRSVTPKTPIPKSNTVQLIDTPRPSTSAAKNVSEPRKQVKSNAANRSLSIDKPPSVSPTTSRRKDSHNKKMDSTEPIRDNVRKALQEQMSLRMAEDNGNNKFTEQEIQKFAVDTETELHDLFRDVGMKYKAKYRSLMFNIKDRKNLSLWQKICDRSITPHQLVRLSPEELASQELAEWRDQEAKHQLELIKKSELDLLAASKTYVLKTHKGEEVMENKESVSTELDPNVPVEDVVIALNDSTVGEEVTKEVLPDTSTGKSESTGKKHSSNRKRGKEVSGSRQSKKSKRDMDSRKSRSSRRKSDSREKDSKEEQRRSTRTSDKKKTDSTPESKDKAKAESKEKSDSVESSSSRRRSRDKSKKTREYSRSRSKERSQSSGRARKRSRSQSREEGAKRKRRSRSKHSSSVDEKVKHRSRSQENMYSKKNDSNDSDSLERPKSAMLKEVHPEYDPHEPMITSAFSEEDLRKSREDVFEESFKHDIGDAVPEYDHSKAFSIDSEIIMPTTTYLQKQDKSSEAESDQEPSSTVENSAATVWNGCINMVDVARFYVAAHEVSGIAVDLEEDLSTELDIVGRINPDTVWDYIGKMKKASNKDIVILRLQAANDEEKMQYIALYSYLSSRNRLGVVKVSNTTTVKDFYILPLPANTSLPAVLLPLDGPGLGDVKMHLLLAIVIRQRKKRLAPHIPKDKVPAKIARDSNKPLYPGAPIKASYTPPTSPRRRTLPFPSYTSPALSTSVKDKIAASLAAADEDEAYSPGSTDSSGSGSGGALPPGLASKTLQTKMEELNRQIEEQKQQILKMAQADSSVGEDEAYSPSRPMTPPSVVDKVPLADIALPSNLQEILATIKQRTETANSGDVDMRSMPLP</sequence>
<dbReference type="EMBL" id="CM034389">
    <property type="protein sequence ID" value="KAJ0182434.1"/>
    <property type="molecule type" value="Genomic_DNA"/>
</dbReference>